<protein>
    <submittedName>
        <fullName evidence="1">Pyrimidine dimer DNA glycosylase/endonuclease V</fullName>
    </submittedName>
</protein>
<dbReference type="EMBL" id="CP146609">
    <property type="protein sequence ID" value="WWX23336.1"/>
    <property type="molecule type" value="Genomic_DNA"/>
</dbReference>
<name>A0ABZ2IXB6_9BACT</name>
<dbReference type="Pfam" id="PF03013">
    <property type="entry name" value="Pyr_excise"/>
    <property type="match status" value="1"/>
</dbReference>
<evidence type="ECO:0000313" key="1">
    <source>
        <dbReference type="EMBL" id="WWX23336.1"/>
    </source>
</evidence>
<sequence length="141" mass="16580">MRLWTVHPRFLDVKGLTAVWREGLLARKVLHGQTRGYTNHPQLIRFRNHPDPLSAIDAFLAAVLNEARNRGYNFDASKIDEHAQAAPIRETTGQLDYEWRHLLKKLEQRDPERFEDSRNLRPAPHPLFVLIKGEVRDWERV</sequence>
<evidence type="ECO:0000313" key="2">
    <source>
        <dbReference type="Proteomes" id="UP001385389"/>
    </source>
</evidence>
<gene>
    <name evidence="1" type="ORF">V8V93_03820</name>
</gene>
<dbReference type="RefSeq" id="WP_338669050.1">
    <property type="nucleotide sequence ID" value="NZ_CP146609.1"/>
</dbReference>
<reference evidence="1 2" key="1">
    <citation type="submission" date="2024-03" db="EMBL/GenBank/DDBJ databases">
        <title>Phenotype and Genome Characterization of a Sulfate-Reducing Bacterium Pseudodesulfovibrio sp. strain 5S69, isolated from Petroleum Reservoir in Tatarstan (Russia).</title>
        <authorList>
            <person name="Bidzhieva S.K."/>
            <person name="Kadnikov V."/>
            <person name="Tourova T.P."/>
            <person name="Samigullina S.R."/>
            <person name="Sokolova D.S."/>
            <person name="Poltaraus A.B."/>
            <person name="Avtukh A.N."/>
            <person name="Tereshina V.M."/>
            <person name="Mardanov A.V."/>
            <person name="Nazina T.N."/>
        </authorList>
    </citation>
    <scope>NUCLEOTIDE SEQUENCE [LARGE SCALE GENOMIC DNA]</scope>
    <source>
        <strain evidence="1 2">5S69</strain>
    </source>
</reference>
<keyword evidence="2" id="KW-1185">Reference proteome</keyword>
<dbReference type="InterPro" id="IPR004260">
    <property type="entry name" value="Pyr-dimer_DNA_glycosylase"/>
</dbReference>
<accession>A0ABZ2IXB6</accession>
<organism evidence="1 2">
    <name type="scientific">Pseudodesulfovibrio methanolicus</name>
    <dbReference type="NCBI Taxonomy" id="3126690"/>
    <lineage>
        <taxon>Bacteria</taxon>
        <taxon>Pseudomonadati</taxon>
        <taxon>Thermodesulfobacteriota</taxon>
        <taxon>Desulfovibrionia</taxon>
        <taxon>Desulfovibrionales</taxon>
        <taxon>Desulfovibrionaceae</taxon>
    </lineage>
</organism>
<dbReference type="Proteomes" id="UP001385389">
    <property type="component" value="Chromosome"/>
</dbReference>
<proteinExistence type="predicted"/>